<keyword evidence="3" id="KW-1133">Transmembrane helix</keyword>
<dbReference type="AlphaFoldDB" id="A0A399EKR3"/>
<dbReference type="Pfam" id="PF02632">
    <property type="entry name" value="BioY"/>
    <property type="match status" value="1"/>
</dbReference>
<comment type="subcellular location">
    <subcellularLocation>
        <location evidence="2">Cell membrane</location>
        <topology evidence="2">Multi-pass membrane protein</topology>
    </subcellularLocation>
</comment>
<feature type="transmembrane region" description="Helical" evidence="3">
    <location>
        <begin position="172"/>
        <end position="194"/>
    </location>
</feature>
<keyword evidence="2" id="KW-1003">Cell membrane</keyword>
<evidence type="ECO:0000313" key="4">
    <source>
        <dbReference type="EMBL" id="RIH83679.1"/>
    </source>
</evidence>
<comment type="similarity">
    <text evidence="1 2">Belongs to the BioY family.</text>
</comment>
<evidence type="ECO:0000313" key="5">
    <source>
        <dbReference type="Proteomes" id="UP000265715"/>
    </source>
</evidence>
<name>A0A399EKR3_9DEIN</name>
<dbReference type="InterPro" id="IPR003784">
    <property type="entry name" value="BioY"/>
</dbReference>
<feature type="transmembrane region" description="Helical" evidence="3">
    <location>
        <begin position="132"/>
        <end position="152"/>
    </location>
</feature>
<evidence type="ECO:0000256" key="2">
    <source>
        <dbReference type="PIRNR" id="PIRNR016661"/>
    </source>
</evidence>
<evidence type="ECO:0000256" key="1">
    <source>
        <dbReference type="ARBA" id="ARBA00010692"/>
    </source>
</evidence>
<dbReference type="PANTHER" id="PTHR34295">
    <property type="entry name" value="BIOTIN TRANSPORTER BIOY"/>
    <property type="match status" value="1"/>
</dbReference>
<keyword evidence="2" id="KW-0813">Transport</keyword>
<sequence length="200" mass="21092">MNPMNPTQTLPYTPLVKTLLPTRSALRDLLLVLGGSLFVALCAQASIPTQPVPITLQTLGVLLVGAALGSRLGFLALVAYLLEGLVLPVFAGGKTWAATSFTAGYLVAFPLAAFLVGYLVERFGTDRSPWKTLLAMLLANLVIYALGVPWLGYMLAGIGKYAGVEAVLQAGMIPFLAGDLVKAVIAAALLPTAWRLIGRR</sequence>
<reference evidence="4 5" key="1">
    <citation type="submission" date="2018-08" db="EMBL/GenBank/DDBJ databases">
        <title>Meiothermus terrae DSM 26712 genome sequencing project.</title>
        <authorList>
            <person name="Da Costa M.S."/>
            <person name="Albuquerque L."/>
            <person name="Raposo P."/>
            <person name="Froufe H.J.C."/>
            <person name="Barroso C.S."/>
            <person name="Egas C."/>
        </authorList>
    </citation>
    <scope>NUCLEOTIDE SEQUENCE [LARGE SCALE GENOMIC DNA]</scope>
    <source>
        <strain evidence="4 5">DSM 26712</strain>
    </source>
</reference>
<organism evidence="4 5">
    <name type="scientific">Calidithermus terrae</name>
    <dbReference type="NCBI Taxonomy" id="1408545"/>
    <lineage>
        <taxon>Bacteria</taxon>
        <taxon>Thermotogati</taxon>
        <taxon>Deinococcota</taxon>
        <taxon>Deinococci</taxon>
        <taxon>Thermales</taxon>
        <taxon>Thermaceae</taxon>
        <taxon>Calidithermus</taxon>
    </lineage>
</organism>
<keyword evidence="2 3" id="KW-0472">Membrane</keyword>
<dbReference type="PANTHER" id="PTHR34295:SF1">
    <property type="entry name" value="BIOTIN TRANSPORTER BIOY"/>
    <property type="match status" value="1"/>
</dbReference>
<evidence type="ECO:0000256" key="3">
    <source>
        <dbReference type="SAM" id="Phobius"/>
    </source>
</evidence>
<dbReference type="GO" id="GO:0005886">
    <property type="term" value="C:plasma membrane"/>
    <property type="evidence" value="ECO:0007669"/>
    <property type="project" value="UniProtKB-SubCell"/>
</dbReference>
<dbReference type="Gene3D" id="1.10.1760.20">
    <property type="match status" value="1"/>
</dbReference>
<dbReference type="PIRSF" id="PIRSF016661">
    <property type="entry name" value="BioY"/>
    <property type="match status" value="1"/>
</dbReference>
<feature type="transmembrane region" description="Helical" evidence="3">
    <location>
        <begin position="29"/>
        <end position="47"/>
    </location>
</feature>
<keyword evidence="3" id="KW-0812">Transmembrane</keyword>
<keyword evidence="5" id="KW-1185">Reference proteome</keyword>
<feature type="transmembrane region" description="Helical" evidence="3">
    <location>
        <begin position="59"/>
        <end position="82"/>
    </location>
</feature>
<dbReference type="EMBL" id="QXDL01000087">
    <property type="protein sequence ID" value="RIH83679.1"/>
    <property type="molecule type" value="Genomic_DNA"/>
</dbReference>
<comment type="caution">
    <text evidence="4">The sequence shown here is derived from an EMBL/GenBank/DDBJ whole genome shotgun (WGS) entry which is preliminary data.</text>
</comment>
<dbReference type="Proteomes" id="UP000265715">
    <property type="component" value="Unassembled WGS sequence"/>
</dbReference>
<accession>A0A399EKR3</accession>
<protein>
    <recommendedName>
        <fullName evidence="2">Biotin transporter</fullName>
    </recommendedName>
</protein>
<dbReference type="GO" id="GO:0015225">
    <property type="term" value="F:biotin transmembrane transporter activity"/>
    <property type="evidence" value="ECO:0007669"/>
    <property type="project" value="UniProtKB-UniRule"/>
</dbReference>
<proteinExistence type="inferred from homology"/>
<feature type="transmembrane region" description="Helical" evidence="3">
    <location>
        <begin position="102"/>
        <end position="120"/>
    </location>
</feature>
<gene>
    <name evidence="4" type="primary">bioY</name>
    <name evidence="4" type="ORF">Mterra_02219</name>
</gene>